<dbReference type="AlphaFoldDB" id="A0A087TJK7"/>
<dbReference type="PANTHER" id="PTHR16166">
    <property type="entry name" value="VACUOLAR PROTEIN SORTING-ASSOCIATED PROTEIN VPS13"/>
    <property type="match status" value="1"/>
</dbReference>
<feature type="domain" description="Chorein N-terminal" evidence="4">
    <location>
        <begin position="1"/>
        <end position="585"/>
    </location>
</feature>
<keyword evidence="2" id="KW-0813">Transport</keyword>
<dbReference type="OMA" id="ITEYIYL"/>
<name>A0A087TJK7_STEMI</name>
<feature type="coiled-coil region" evidence="3">
    <location>
        <begin position="167"/>
        <end position="201"/>
    </location>
</feature>
<feature type="non-terminal residue" evidence="5">
    <location>
        <position position="594"/>
    </location>
</feature>
<evidence type="ECO:0000313" key="6">
    <source>
        <dbReference type="Proteomes" id="UP000054359"/>
    </source>
</evidence>
<sequence length="594" mass="67474">MYKLSVEDRQAAMEKCIATSAFIPGDIKYMLGPINSKAQLRLNSKPELDGSGFKIPKVWLNVVMEEIAVGLSRLQYQDLIKLLESLDRMTVATLYRKYRPDVPKLGHAKEWWNFAITAILEDDVRRKRRNWSWEHMKHHLEICKKYKELYVQKLLGKKFTNEMSSEISECERELDLFNITIARKQAELEVLRTSKKETKQSWGGWFGSFFSKEQANNAAEESTGIKIAKQFEEAMTPEEKQKLYEAIGYQEQPTITEYPKEFVENKLLFLLHNLTLVLSDDTKSEPQVLKANLKEVSAIVEQRPAAQGLSFDAKIESFIVKGVPAGNIVPTIATSRQFVSSNLPLLNIYFEANPLDESCDQRLHIHAQPLQITYNAITVNNLAEVFKPPENAALQQLQAAAMLKLEDLKEMSAFGLQYAIEQHKYLDLKVDMQPVFIIIPEGGVFTDNSQLIVVSLGNFKMDSHKRDPTSPTVKSLVKAGSTEEEVLSTMIDKAYDKFEIGVRNVEILLAAPDEDWKDAIGRLDDPRHLLYPLSINIDFHKSIVTVDPRMPQMKLVGVLPLLDLDISDYQISELLKIATSIPLPESSNGNIQET</sequence>
<organism evidence="5 6">
    <name type="scientific">Stegodyphus mimosarum</name>
    <name type="common">African social velvet spider</name>
    <dbReference type="NCBI Taxonomy" id="407821"/>
    <lineage>
        <taxon>Eukaryota</taxon>
        <taxon>Metazoa</taxon>
        <taxon>Ecdysozoa</taxon>
        <taxon>Arthropoda</taxon>
        <taxon>Chelicerata</taxon>
        <taxon>Arachnida</taxon>
        <taxon>Araneae</taxon>
        <taxon>Araneomorphae</taxon>
        <taxon>Entelegynae</taxon>
        <taxon>Eresoidea</taxon>
        <taxon>Eresidae</taxon>
        <taxon>Stegodyphus</taxon>
    </lineage>
</organism>
<evidence type="ECO:0000259" key="4">
    <source>
        <dbReference type="Pfam" id="PF12624"/>
    </source>
</evidence>
<dbReference type="GO" id="GO:0006623">
    <property type="term" value="P:protein targeting to vacuole"/>
    <property type="evidence" value="ECO:0007669"/>
    <property type="project" value="TreeGrafter"/>
</dbReference>
<reference evidence="5 6" key="1">
    <citation type="submission" date="2013-11" db="EMBL/GenBank/DDBJ databases">
        <title>Genome sequencing of Stegodyphus mimosarum.</title>
        <authorList>
            <person name="Bechsgaard J."/>
        </authorList>
    </citation>
    <scope>NUCLEOTIDE SEQUENCE [LARGE SCALE GENOMIC DNA]</scope>
</reference>
<proteinExistence type="inferred from homology"/>
<keyword evidence="3" id="KW-0175">Coiled coil</keyword>
<dbReference type="PANTHER" id="PTHR16166:SF93">
    <property type="entry name" value="INTERMEMBRANE LIPID TRANSFER PROTEIN VPS13"/>
    <property type="match status" value="1"/>
</dbReference>
<dbReference type="Proteomes" id="UP000054359">
    <property type="component" value="Unassembled WGS sequence"/>
</dbReference>
<comment type="similarity">
    <text evidence="1">Belongs to the VPS13 family.</text>
</comment>
<dbReference type="InterPro" id="IPR026854">
    <property type="entry name" value="VPS13_N"/>
</dbReference>
<dbReference type="STRING" id="407821.A0A087TJK7"/>
<evidence type="ECO:0000256" key="3">
    <source>
        <dbReference type="SAM" id="Coils"/>
    </source>
</evidence>
<dbReference type="GO" id="GO:0045053">
    <property type="term" value="P:protein retention in Golgi apparatus"/>
    <property type="evidence" value="ECO:0007669"/>
    <property type="project" value="TreeGrafter"/>
</dbReference>
<gene>
    <name evidence="5" type="ORF">X975_12346</name>
</gene>
<dbReference type="Pfam" id="PF12624">
    <property type="entry name" value="VPS13_N"/>
    <property type="match status" value="1"/>
</dbReference>
<keyword evidence="6" id="KW-1185">Reference proteome</keyword>
<dbReference type="OrthoDB" id="428159at2759"/>
<evidence type="ECO:0000313" key="5">
    <source>
        <dbReference type="EMBL" id="KFM65296.1"/>
    </source>
</evidence>
<dbReference type="InterPro" id="IPR026847">
    <property type="entry name" value="VPS13"/>
</dbReference>
<accession>A0A087TJK7</accession>
<protein>
    <submittedName>
        <fullName evidence="5">Vacuolar protein sorting-associated protein 13C</fullName>
    </submittedName>
</protein>
<evidence type="ECO:0000256" key="1">
    <source>
        <dbReference type="ARBA" id="ARBA00006545"/>
    </source>
</evidence>
<dbReference type="EMBL" id="KK115508">
    <property type="protein sequence ID" value="KFM65296.1"/>
    <property type="molecule type" value="Genomic_DNA"/>
</dbReference>
<evidence type="ECO:0000256" key="2">
    <source>
        <dbReference type="ARBA" id="ARBA00022448"/>
    </source>
</evidence>